<dbReference type="GO" id="GO:0005634">
    <property type="term" value="C:nucleus"/>
    <property type="evidence" value="ECO:0007669"/>
    <property type="project" value="UniProtKB-SubCell"/>
</dbReference>
<dbReference type="OMA" id="PAGICNN"/>
<dbReference type="FunCoup" id="A0A7R8UG36">
    <property type="interactions" value="360"/>
</dbReference>
<dbReference type="PROSITE" id="PS51915">
    <property type="entry name" value="ZAD"/>
    <property type="match status" value="1"/>
</dbReference>
<dbReference type="EMBL" id="LR899009">
    <property type="protein sequence ID" value="CAD7080050.1"/>
    <property type="molecule type" value="Genomic_DNA"/>
</dbReference>
<keyword evidence="2 11" id="KW-0479">Metal-binding</keyword>
<evidence type="ECO:0000313" key="15">
    <source>
        <dbReference type="EMBL" id="CAD7080050.1"/>
    </source>
</evidence>
<evidence type="ECO:0000313" key="16">
    <source>
        <dbReference type="Proteomes" id="UP000594454"/>
    </source>
</evidence>
<feature type="domain" description="C2H2-type" evidence="13">
    <location>
        <begin position="238"/>
        <end position="265"/>
    </location>
</feature>
<keyword evidence="5 11" id="KW-0862">Zinc</keyword>
<dbReference type="Pfam" id="PF12874">
    <property type="entry name" value="zf-met"/>
    <property type="match status" value="1"/>
</dbReference>
<dbReference type="PANTHER" id="PTHR19818">
    <property type="entry name" value="ZINC FINGER PROTEIN ZIC AND GLI"/>
    <property type="match status" value="1"/>
</dbReference>
<dbReference type="GO" id="GO:0000981">
    <property type="term" value="F:DNA-binding transcription factor activity, RNA polymerase II-specific"/>
    <property type="evidence" value="ECO:0007669"/>
    <property type="project" value="TreeGrafter"/>
</dbReference>
<evidence type="ECO:0000256" key="9">
    <source>
        <dbReference type="ARBA" id="ARBA00023242"/>
    </source>
</evidence>
<dbReference type="Proteomes" id="UP000594454">
    <property type="component" value="Chromosome 1"/>
</dbReference>
<dbReference type="SMART" id="SM00868">
    <property type="entry name" value="zf-AD"/>
    <property type="match status" value="1"/>
</dbReference>
<protein>
    <submittedName>
        <fullName evidence="15">Uncharacterized protein</fullName>
    </submittedName>
</protein>
<dbReference type="AlphaFoldDB" id="A0A7R8UG36"/>
<evidence type="ECO:0000259" key="13">
    <source>
        <dbReference type="PROSITE" id="PS50157"/>
    </source>
</evidence>
<feature type="domain" description="C2H2-type" evidence="13">
    <location>
        <begin position="298"/>
        <end position="322"/>
    </location>
</feature>
<dbReference type="SUPFAM" id="SSF57667">
    <property type="entry name" value="beta-beta-alpha zinc fingers"/>
    <property type="match status" value="4"/>
</dbReference>
<reference evidence="15 16" key="1">
    <citation type="submission" date="2020-11" db="EMBL/GenBank/DDBJ databases">
        <authorList>
            <person name="Wallbank WR R."/>
            <person name="Pardo Diaz C."/>
            <person name="Kozak K."/>
            <person name="Martin S."/>
            <person name="Jiggins C."/>
            <person name="Moest M."/>
            <person name="Warren A I."/>
            <person name="Generalovic N T."/>
            <person name="Byers J.R.P. K."/>
            <person name="Montejo-Kovacevich G."/>
            <person name="Yen C E."/>
        </authorList>
    </citation>
    <scope>NUCLEOTIDE SEQUENCE [LARGE SCALE GENOMIC DNA]</scope>
</reference>
<dbReference type="GO" id="GO:0045944">
    <property type="term" value="P:positive regulation of transcription by RNA polymerase II"/>
    <property type="evidence" value="ECO:0007669"/>
    <property type="project" value="UniProtKB-ARBA"/>
</dbReference>
<accession>A0A7R8UG36</accession>
<feature type="binding site" evidence="11">
    <location>
        <position position="9"/>
    </location>
    <ligand>
        <name>Zn(2+)</name>
        <dbReference type="ChEBI" id="CHEBI:29105"/>
    </ligand>
</feature>
<dbReference type="OrthoDB" id="8117402at2759"/>
<dbReference type="InParanoid" id="A0A7R8UG36"/>
<feature type="domain" description="ZAD" evidence="14">
    <location>
        <begin position="7"/>
        <end position="80"/>
    </location>
</feature>
<feature type="compositionally biased region" description="Basic residues" evidence="12">
    <location>
        <begin position="122"/>
        <end position="135"/>
    </location>
</feature>
<evidence type="ECO:0000256" key="10">
    <source>
        <dbReference type="PROSITE-ProRule" id="PRU00042"/>
    </source>
</evidence>
<keyword evidence="8" id="KW-0804">Transcription</keyword>
<name>A0A7R8UG36_HERIL</name>
<feature type="domain" description="C2H2-type" evidence="13">
    <location>
        <begin position="210"/>
        <end position="237"/>
    </location>
</feature>
<keyword evidence="7" id="KW-0238">DNA-binding</keyword>
<dbReference type="InterPro" id="IPR050329">
    <property type="entry name" value="GLI_C2H2-zinc-finger"/>
</dbReference>
<evidence type="ECO:0000256" key="7">
    <source>
        <dbReference type="ARBA" id="ARBA00023125"/>
    </source>
</evidence>
<dbReference type="FunFam" id="3.30.160.60:FF:000450">
    <property type="entry name" value="PR domain zinc finger protein 14"/>
    <property type="match status" value="1"/>
</dbReference>
<dbReference type="GO" id="GO:0000978">
    <property type="term" value="F:RNA polymerase II cis-regulatory region sequence-specific DNA binding"/>
    <property type="evidence" value="ECO:0007669"/>
    <property type="project" value="TreeGrafter"/>
</dbReference>
<feature type="region of interest" description="Disordered" evidence="12">
    <location>
        <begin position="102"/>
        <end position="152"/>
    </location>
</feature>
<keyword evidence="16" id="KW-1185">Reference proteome</keyword>
<dbReference type="FunFam" id="3.30.160.60:FF:000100">
    <property type="entry name" value="Zinc finger 45-like"/>
    <property type="match status" value="1"/>
</dbReference>
<evidence type="ECO:0000256" key="1">
    <source>
        <dbReference type="ARBA" id="ARBA00004123"/>
    </source>
</evidence>
<evidence type="ECO:0000256" key="3">
    <source>
        <dbReference type="ARBA" id="ARBA00022737"/>
    </source>
</evidence>
<evidence type="ECO:0000256" key="2">
    <source>
        <dbReference type="ARBA" id="ARBA00022723"/>
    </source>
</evidence>
<dbReference type="PANTHER" id="PTHR19818:SF139">
    <property type="entry name" value="PAIR-RULE PROTEIN ODD-PAIRED"/>
    <property type="match status" value="1"/>
</dbReference>
<organism evidence="15 16">
    <name type="scientific">Hermetia illucens</name>
    <name type="common">Black soldier fly</name>
    <dbReference type="NCBI Taxonomy" id="343691"/>
    <lineage>
        <taxon>Eukaryota</taxon>
        <taxon>Metazoa</taxon>
        <taxon>Ecdysozoa</taxon>
        <taxon>Arthropoda</taxon>
        <taxon>Hexapoda</taxon>
        <taxon>Insecta</taxon>
        <taxon>Pterygota</taxon>
        <taxon>Neoptera</taxon>
        <taxon>Endopterygota</taxon>
        <taxon>Diptera</taxon>
        <taxon>Brachycera</taxon>
        <taxon>Stratiomyomorpha</taxon>
        <taxon>Stratiomyidae</taxon>
        <taxon>Hermetiinae</taxon>
        <taxon>Hermetia</taxon>
    </lineage>
</organism>
<keyword evidence="6" id="KW-0805">Transcription regulation</keyword>
<dbReference type="InterPro" id="IPR013087">
    <property type="entry name" value="Znf_C2H2_type"/>
</dbReference>
<evidence type="ECO:0000256" key="11">
    <source>
        <dbReference type="PROSITE-ProRule" id="PRU01263"/>
    </source>
</evidence>
<gene>
    <name evidence="15" type="ORF">HERILL_LOCUS3226</name>
</gene>
<dbReference type="FunFam" id="3.30.160.60:FF:000072">
    <property type="entry name" value="zinc finger protein 143 isoform X1"/>
    <property type="match status" value="1"/>
</dbReference>
<dbReference type="FunFam" id="3.30.160.60:FF:002972">
    <property type="entry name" value="GM18664"/>
    <property type="match status" value="1"/>
</dbReference>
<dbReference type="Gene3D" id="3.40.1800.20">
    <property type="match status" value="1"/>
</dbReference>
<dbReference type="PROSITE" id="PS00028">
    <property type="entry name" value="ZINC_FINGER_C2H2_1"/>
    <property type="match status" value="6"/>
</dbReference>
<feature type="domain" description="C2H2-type" evidence="13">
    <location>
        <begin position="266"/>
        <end position="294"/>
    </location>
</feature>
<dbReference type="SUPFAM" id="SSF57716">
    <property type="entry name" value="Glucocorticoid receptor-like (DNA-binding domain)"/>
    <property type="match status" value="1"/>
</dbReference>
<keyword evidence="4 10" id="KW-0863">Zinc-finger</keyword>
<feature type="binding site" evidence="11">
    <location>
        <position position="12"/>
    </location>
    <ligand>
        <name>Zn(2+)</name>
        <dbReference type="ChEBI" id="CHEBI:29105"/>
    </ligand>
</feature>
<keyword evidence="9" id="KW-0539">Nucleus</keyword>
<sequence length="395" mass="44397">MDYNIHKICRVCLEEGAVTSIFSTEFAMMPSTMLMLVSKVRIYKMDGLPSVICNNCIYRLGAAYHFKQECENSDIRLRQYLGVLDRGFGYCDAETMTDPYLSEPSKKIFDDDDDEDEDDKKVKLKKSKRRSRYKRKLPEEHKKRGPKPAPKVSQTCYHCNKTFKCTAQLQMHIRTHTGERPYACNYCPRRFAQKYNLLVHTRTHTGERPFQCEICSKQFSTLGNFHAHQKIHTGVRDQICPVCNKAFYSSGDLAKHMVTHTGIKNHVCDVCGKAFSRNRDMVAHKKKIHLNDRSSENFKCPECYKVFATSSNLSAHFRTHGGGLLMQPTLQPPTVPAPVAPTAIGGSLSGSLGPSTLGVGIGLPPPPPPSATGLGMISHSQSTLGMMHPQRIHPY</sequence>
<dbReference type="SMART" id="SM00355">
    <property type="entry name" value="ZnF_C2H2"/>
    <property type="match status" value="6"/>
</dbReference>
<evidence type="ECO:0000259" key="14">
    <source>
        <dbReference type="PROSITE" id="PS51915"/>
    </source>
</evidence>
<evidence type="ECO:0000256" key="8">
    <source>
        <dbReference type="ARBA" id="ARBA00023163"/>
    </source>
</evidence>
<dbReference type="Pfam" id="PF07776">
    <property type="entry name" value="zf-AD"/>
    <property type="match status" value="1"/>
</dbReference>
<proteinExistence type="predicted"/>
<dbReference type="InterPro" id="IPR036236">
    <property type="entry name" value="Znf_C2H2_sf"/>
</dbReference>
<feature type="domain" description="C2H2-type" evidence="13">
    <location>
        <begin position="182"/>
        <end position="209"/>
    </location>
</feature>
<feature type="domain" description="C2H2-type" evidence="13">
    <location>
        <begin position="154"/>
        <end position="181"/>
    </location>
</feature>
<dbReference type="InterPro" id="IPR012934">
    <property type="entry name" value="Znf_AD"/>
</dbReference>
<dbReference type="Gene3D" id="3.30.160.60">
    <property type="entry name" value="Classic Zinc Finger"/>
    <property type="match status" value="6"/>
</dbReference>
<dbReference type="GO" id="GO:0008270">
    <property type="term" value="F:zinc ion binding"/>
    <property type="evidence" value="ECO:0007669"/>
    <property type="project" value="UniProtKB-UniRule"/>
</dbReference>
<keyword evidence="3" id="KW-0677">Repeat</keyword>
<feature type="binding site" evidence="11">
    <location>
        <position position="56"/>
    </location>
    <ligand>
        <name>Zn(2+)</name>
        <dbReference type="ChEBI" id="CHEBI:29105"/>
    </ligand>
</feature>
<dbReference type="Pfam" id="PF00096">
    <property type="entry name" value="zf-C2H2"/>
    <property type="match status" value="5"/>
</dbReference>
<feature type="binding site" evidence="11">
    <location>
        <position position="53"/>
    </location>
    <ligand>
        <name>Zn(2+)</name>
        <dbReference type="ChEBI" id="CHEBI:29105"/>
    </ligand>
</feature>
<evidence type="ECO:0000256" key="6">
    <source>
        <dbReference type="ARBA" id="ARBA00023015"/>
    </source>
</evidence>
<comment type="subcellular location">
    <subcellularLocation>
        <location evidence="1">Nucleus</location>
    </subcellularLocation>
</comment>
<evidence type="ECO:0000256" key="4">
    <source>
        <dbReference type="ARBA" id="ARBA00022771"/>
    </source>
</evidence>
<dbReference type="PROSITE" id="PS50157">
    <property type="entry name" value="ZINC_FINGER_C2H2_2"/>
    <property type="match status" value="6"/>
</dbReference>
<evidence type="ECO:0000256" key="5">
    <source>
        <dbReference type="ARBA" id="ARBA00022833"/>
    </source>
</evidence>
<evidence type="ECO:0000256" key="12">
    <source>
        <dbReference type="SAM" id="MobiDB-lite"/>
    </source>
</evidence>